<sequence length="198" mass="22086">MAEEVVLVNGLPGVGKSTLATTLASRLDVELIAKDVLKERLATNADAPSPEAVGAVASELVWSLAAQYQGRVILDSWWYRPRDLRYAAEGLRRSGALRAVEVWCSAPVDVIRERYRRRTRSVLHDDQHRLATDWEVWAATAEPLAITPVLRIDTLVPIDIAELAARIEAVLMPAESRAWRSGSDVNRRRRRVEKDAQG</sequence>
<dbReference type="Gene3D" id="3.40.50.300">
    <property type="entry name" value="P-loop containing nucleotide triphosphate hydrolases"/>
    <property type="match status" value="1"/>
</dbReference>
<proteinExistence type="predicted"/>
<dbReference type="OrthoDB" id="3819922at2"/>
<dbReference type="RefSeq" id="WP_084172404.1">
    <property type="nucleotide sequence ID" value="NZ_CCBB010000001.1"/>
</dbReference>
<name>W9AKJ3_MYCCO</name>
<keyword evidence="2" id="KW-1185">Reference proteome</keyword>
<dbReference type="PANTHER" id="PTHR37807">
    <property type="entry name" value="OS07G0160300 PROTEIN"/>
    <property type="match status" value="1"/>
</dbReference>
<dbReference type="InterPro" id="IPR027417">
    <property type="entry name" value="P-loop_NTPase"/>
</dbReference>
<evidence type="ECO:0000313" key="1">
    <source>
        <dbReference type="EMBL" id="CDO06234.1"/>
    </source>
</evidence>
<dbReference type="STRING" id="258533.BN977_01016"/>
<dbReference type="Pfam" id="PF13671">
    <property type="entry name" value="AAA_33"/>
    <property type="match status" value="1"/>
</dbReference>
<protein>
    <recommendedName>
        <fullName evidence="3">Kinase</fullName>
    </recommendedName>
</protein>
<dbReference type="SUPFAM" id="SSF52540">
    <property type="entry name" value="P-loop containing nucleoside triphosphate hydrolases"/>
    <property type="match status" value="1"/>
</dbReference>
<dbReference type="AlphaFoldDB" id="W9AKJ3"/>
<gene>
    <name evidence="1" type="ORF">BN977_01016</name>
</gene>
<reference evidence="1" key="1">
    <citation type="submission" date="2014-03" db="EMBL/GenBank/DDBJ databases">
        <title>Draft Genome Sequence of Mycobacterium cosmeticum DSM 44829.</title>
        <authorList>
            <person name="Croce O."/>
            <person name="Robert C."/>
            <person name="Raoult D."/>
            <person name="Drancourt M."/>
        </authorList>
    </citation>
    <scope>NUCLEOTIDE SEQUENCE [LARGE SCALE GENOMIC DNA]</scope>
    <source>
        <strain evidence="1">DSM 44829</strain>
    </source>
</reference>
<dbReference type="EMBL" id="CCBB010000001">
    <property type="protein sequence ID" value="CDO06234.1"/>
    <property type="molecule type" value="Genomic_DNA"/>
</dbReference>
<organism evidence="1 2">
    <name type="scientific">Mycolicibacterium cosmeticum</name>
    <dbReference type="NCBI Taxonomy" id="258533"/>
    <lineage>
        <taxon>Bacteria</taxon>
        <taxon>Bacillati</taxon>
        <taxon>Actinomycetota</taxon>
        <taxon>Actinomycetes</taxon>
        <taxon>Mycobacteriales</taxon>
        <taxon>Mycobacteriaceae</taxon>
        <taxon>Mycolicibacterium</taxon>
    </lineage>
</organism>
<evidence type="ECO:0008006" key="3">
    <source>
        <dbReference type="Google" id="ProtNLM"/>
    </source>
</evidence>
<evidence type="ECO:0000313" key="2">
    <source>
        <dbReference type="Proteomes" id="UP000028870"/>
    </source>
</evidence>
<dbReference type="eggNOG" id="COG0645">
    <property type="taxonomic scope" value="Bacteria"/>
</dbReference>
<dbReference type="Proteomes" id="UP000028870">
    <property type="component" value="Unassembled WGS sequence"/>
</dbReference>
<dbReference type="PANTHER" id="PTHR37807:SF3">
    <property type="entry name" value="OS07G0160300 PROTEIN"/>
    <property type="match status" value="1"/>
</dbReference>
<reference evidence="1" key="2">
    <citation type="submission" date="2014-03" db="EMBL/GenBank/DDBJ databases">
        <authorList>
            <person name="Urmite Genomes"/>
        </authorList>
    </citation>
    <scope>NUCLEOTIDE SEQUENCE</scope>
    <source>
        <strain evidence="1">DSM 44829</strain>
    </source>
</reference>
<accession>W9AKJ3</accession>
<comment type="caution">
    <text evidence="1">The sequence shown here is derived from an EMBL/GenBank/DDBJ whole genome shotgun (WGS) entry which is preliminary data.</text>
</comment>